<proteinExistence type="predicted"/>
<dbReference type="Gene3D" id="1.25.40.10">
    <property type="entry name" value="Tetratricopeptide repeat domain"/>
    <property type="match status" value="1"/>
</dbReference>
<protein>
    <submittedName>
        <fullName evidence="1">Uncharacterized protein</fullName>
    </submittedName>
</protein>
<comment type="caution">
    <text evidence="1">The sequence shown here is derived from an EMBL/GenBank/DDBJ whole genome shotgun (WGS) entry which is preliminary data.</text>
</comment>
<evidence type="ECO:0000313" key="2">
    <source>
        <dbReference type="Proteomes" id="UP001292571"/>
    </source>
</evidence>
<sequence length="520" mass="59336">MLLKQERTRLFMDLNRPTLYDVACHFCVSHITGATIPATRLSNILESIFRGQPLTSLSLNYLQQQNLNELYQLATGQITYEGFIAALDPALVAREQAAKAEHQAKKADRLAQERAWHIEGQRKIEAEKAARIRRAAAQKAQSDHERKAADEARIAYEATWAMQCNLNREAAEAAYKTRMRDPDYIAPTPRDIARHFRVDHPKAVISPFSNILDALYQGRPLAAAYLNYLKVKGFLRLHELAIGQVTYESYISDIDAVEVARAAAEAARLEQAEAQRLRLEAAEVARIARESDPAYILRRKYGIFVIDQSLLPRMMDILQNIDSGNRLADDDFVWLNTEVQDHFTKELRKAYHLREAEFCGNQYRRTQDPWNAINASGHYRKCDQPESALELLASVPSNRFKHPKIHSAMCTTRGGVMRDLGRRTEALQFGKQGHKLQPRNFRPCTLLGAVCMELGNFGEGYDWYAKAEERGASEQSIDTELRGIFLRADKARREAMRASLLAKDPNRYRWVNDKKYRGKG</sequence>
<evidence type="ECO:0000313" key="1">
    <source>
        <dbReference type="EMBL" id="MEA1607643.1"/>
    </source>
</evidence>
<dbReference type="EMBL" id="JAYEET010000052">
    <property type="protein sequence ID" value="MEA1607643.1"/>
    <property type="molecule type" value="Genomic_DNA"/>
</dbReference>
<dbReference type="SUPFAM" id="SSF48452">
    <property type="entry name" value="TPR-like"/>
    <property type="match status" value="1"/>
</dbReference>
<organism evidence="1 2">
    <name type="scientific">Pseudomonas spirodelae</name>
    <dbReference type="NCBI Taxonomy" id="3101751"/>
    <lineage>
        <taxon>Bacteria</taxon>
        <taxon>Pseudomonadati</taxon>
        <taxon>Pseudomonadota</taxon>
        <taxon>Gammaproteobacteria</taxon>
        <taxon>Pseudomonadales</taxon>
        <taxon>Pseudomonadaceae</taxon>
        <taxon>Pseudomonas</taxon>
    </lineage>
</organism>
<dbReference type="Proteomes" id="UP001292571">
    <property type="component" value="Unassembled WGS sequence"/>
</dbReference>
<name>A0ABU5PDM4_9PSED</name>
<reference evidence="1 2" key="1">
    <citation type="submission" date="2023-12" db="EMBL/GenBank/DDBJ databases">
        <title>Pseudomonas sp. T5W1.</title>
        <authorList>
            <person name="Maltman C."/>
        </authorList>
    </citation>
    <scope>NUCLEOTIDE SEQUENCE [LARGE SCALE GENOMIC DNA]</scope>
    <source>
        <strain evidence="1 2">T5W1</strain>
    </source>
</reference>
<dbReference type="InterPro" id="IPR011990">
    <property type="entry name" value="TPR-like_helical_dom_sf"/>
</dbReference>
<gene>
    <name evidence="1" type="ORF">SOP97_17735</name>
</gene>
<dbReference type="RefSeq" id="WP_280066410.1">
    <property type="nucleotide sequence ID" value="NZ_JAYEET010000052.1"/>
</dbReference>
<accession>A0ABU5PDM4</accession>
<keyword evidence="2" id="KW-1185">Reference proteome</keyword>